<evidence type="ECO:0000256" key="2">
    <source>
        <dbReference type="ARBA" id="ARBA00022840"/>
    </source>
</evidence>
<feature type="compositionally biased region" description="Polar residues" evidence="3">
    <location>
        <begin position="41"/>
        <end position="53"/>
    </location>
</feature>
<dbReference type="SUPFAM" id="SSF52540">
    <property type="entry name" value="P-loop containing nucleoside triphosphate hydrolases"/>
    <property type="match status" value="2"/>
</dbReference>
<keyword evidence="2" id="KW-0067">ATP-binding</keyword>
<dbReference type="PROSITE" id="PS50893">
    <property type="entry name" value="ABC_TRANSPORTER_2"/>
    <property type="match status" value="1"/>
</dbReference>
<dbReference type="Pfam" id="PF00005">
    <property type="entry name" value="ABC_tran"/>
    <property type="match status" value="2"/>
</dbReference>
<dbReference type="InterPro" id="IPR017871">
    <property type="entry name" value="ABC_transporter-like_CS"/>
</dbReference>
<dbReference type="GO" id="GO:0005524">
    <property type="term" value="F:ATP binding"/>
    <property type="evidence" value="ECO:0007669"/>
    <property type="project" value="UniProtKB-KW"/>
</dbReference>
<proteinExistence type="predicted"/>
<feature type="domain" description="ABC transporter" evidence="4">
    <location>
        <begin position="124"/>
        <end position="382"/>
    </location>
</feature>
<name>A0AA38YI41_VITRO</name>
<accession>A0AA38YI41</accession>
<gene>
    <name evidence="5" type="ORF">PVL29_027049</name>
</gene>
<dbReference type="AlphaFoldDB" id="A0AA38YI41"/>
<reference evidence="5 6" key="1">
    <citation type="journal article" date="2023" name="BMC Biotechnol.">
        <title>Vitis rotundifolia cv Carlos genome sequencing.</title>
        <authorList>
            <person name="Huff M."/>
            <person name="Hulse-Kemp A."/>
            <person name="Scheffler B."/>
            <person name="Youngblood R."/>
            <person name="Simpson S."/>
            <person name="Babiker E."/>
            <person name="Staton M."/>
        </authorList>
    </citation>
    <scope>NUCLEOTIDE SEQUENCE [LARGE SCALE GENOMIC DNA]</scope>
    <source>
        <tissue evidence="5">Leaf</tissue>
    </source>
</reference>
<dbReference type="GO" id="GO:0016887">
    <property type="term" value="F:ATP hydrolysis activity"/>
    <property type="evidence" value="ECO:0007669"/>
    <property type="project" value="InterPro"/>
</dbReference>
<keyword evidence="1" id="KW-0547">Nucleotide-binding</keyword>
<evidence type="ECO:0000259" key="4">
    <source>
        <dbReference type="PROSITE" id="PS50893"/>
    </source>
</evidence>
<protein>
    <recommendedName>
        <fullName evidence="4">ABC transporter domain-containing protein</fullName>
    </recommendedName>
</protein>
<dbReference type="Pfam" id="PF12848">
    <property type="entry name" value="ABC_tran_Xtn"/>
    <property type="match status" value="1"/>
</dbReference>
<dbReference type="InterPro" id="IPR003439">
    <property type="entry name" value="ABC_transporter-like_ATP-bd"/>
</dbReference>
<dbReference type="SMART" id="SM00382">
    <property type="entry name" value="AAA"/>
    <property type="match status" value="2"/>
</dbReference>
<dbReference type="InterPro" id="IPR027417">
    <property type="entry name" value="P-loop_NTPase"/>
</dbReference>
<dbReference type="PANTHER" id="PTHR42855:SF1">
    <property type="entry name" value="ABC TRANSPORTER DOMAIN-CONTAINING PROTEIN"/>
    <property type="match status" value="1"/>
</dbReference>
<sequence>MDLATKLQCIDLRSSFFTGSALLDARKTGLRPHFRPHIRSIPTSASTHSITGSNSSIKTSALFNSRTRSSMVSSKAVAMDTSVAETMSREDIESLFSNNSVDEAYQKRVNKQSNSGASSISSGVRLENVSKGYKGVTVLKDVSWEVKKGEKVGLVGVNGAGKTTQLRIITGLEEPDSGNVIKAKMNMKIAFLSQEFEVSLSRTVKEEFMSAFKEEMEIAARLEKVQKAIESSVDDLELMGRLLDEYDLLQRRAQAVDLDEVDAKISKLMPELGFAPEDSDRLVASFSSGWQMRMSLGKILLQEPDLLLLDEPTNHLDLDTIEWLEGYLNKQDVPMVIISHDRAFLDQLCTKIVETDMGVSRTYEGNYSQYVIAKATWIEAQYAAWEKQQKEIEQTRDLISRLSGGANSGRASTAEKKLEKLQDEEQIDKPFQHKQMKIRFPERGVSGRSVLAIKNLEFGYGDNVLFKKANLTIERGEKIAIIGPNGCGKSTLLKLIMGLEKPIGGEVLLGEHNVLPNYFEQNQAEALDLDKTVLQTVEEVAENWKIDDIKGLLGRCNFKADMLDRKVSLLSGGEKVS</sequence>
<dbReference type="EMBL" id="JARBHA010000020">
    <property type="protein sequence ID" value="KAJ9670875.1"/>
    <property type="molecule type" value="Genomic_DNA"/>
</dbReference>
<evidence type="ECO:0000256" key="1">
    <source>
        <dbReference type="ARBA" id="ARBA00022741"/>
    </source>
</evidence>
<evidence type="ECO:0000313" key="5">
    <source>
        <dbReference type="EMBL" id="KAJ9670875.1"/>
    </source>
</evidence>
<dbReference type="PANTHER" id="PTHR42855">
    <property type="entry name" value="ABC TRANSPORTER ATP-BINDING SUBUNIT"/>
    <property type="match status" value="1"/>
</dbReference>
<organism evidence="5 6">
    <name type="scientific">Vitis rotundifolia</name>
    <name type="common">Muscadine grape</name>
    <dbReference type="NCBI Taxonomy" id="103349"/>
    <lineage>
        <taxon>Eukaryota</taxon>
        <taxon>Viridiplantae</taxon>
        <taxon>Streptophyta</taxon>
        <taxon>Embryophyta</taxon>
        <taxon>Tracheophyta</taxon>
        <taxon>Spermatophyta</taxon>
        <taxon>Magnoliopsida</taxon>
        <taxon>eudicotyledons</taxon>
        <taxon>Gunneridae</taxon>
        <taxon>Pentapetalae</taxon>
        <taxon>rosids</taxon>
        <taxon>Vitales</taxon>
        <taxon>Vitaceae</taxon>
        <taxon>Viteae</taxon>
        <taxon>Vitis</taxon>
    </lineage>
</organism>
<dbReference type="InterPro" id="IPR051309">
    <property type="entry name" value="ABCF_ATPase"/>
</dbReference>
<feature type="region of interest" description="Disordered" evidence="3">
    <location>
        <begin position="34"/>
        <end position="53"/>
    </location>
</feature>
<comment type="caution">
    <text evidence="5">The sequence shown here is derived from an EMBL/GenBank/DDBJ whole genome shotgun (WGS) entry which is preliminary data.</text>
</comment>
<dbReference type="CDD" id="cd03221">
    <property type="entry name" value="ABCF_EF-3"/>
    <property type="match status" value="1"/>
</dbReference>
<keyword evidence="6" id="KW-1185">Reference proteome</keyword>
<dbReference type="Gene3D" id="3.40.50.300">
    <property type="entry name" value="P-loop containing nucleotide triphosphate hydrolases"/>
    <property type="match status" value="2"/>
</dbReference>
<dbReference type="Proteomes" id="UP001168098">
    <property type="component" value="Unassembled WGS sequence"/>
</dbReference>
<evidence type="ECO:0000313" key="6">
    <source>
        <dbReference type="Proteomes" id="UP001168098"/>
    </source>
</evidence>
<dbReference type="FunFam" id="3.40.50.300:FF:000011">
    <property type="entry name" value="Putative ABC transporter ATP-binding component"/>
    <property type="match status" value="1"/>
</dbReference>
<dbReference type="InterPro" id="IPR032781">
    <property type="entry name" value="ABC_tran_Xtn"/>
</dbReference>
<dbReference type="InterPro" id="IPR003593">
    <property type="entry name" value="AAA+_ATPase"/>
</dbReference>
<evidence type="ECO:0000256" key="3">
    <source>
        <dbReference type="SAM" id="MobiDB-lite"/>
    </source>
</evidence>
<dbReference type="PROSITE" id="PS00211">
    <property type="entry name" value="ABC_TRANSPORTER_1"/>
    <property type="match status" value="1"/>
</dbReference>